<gene>
    <name evidence="1" type="ORF">DI551_01795</name>
</gene>
<dbReference type="Proteomes" id="UP000249417">
    <property type="component" value="Unassembled WGS sequence"/>
</dbReference>
<comment type="caution">
    <text evidence="1">The sequence shown here is derived from an EMBL/GenBank/DDBJ whole genome shotgun (WGS) entry which is preliminary data.</text>
</comment>
<reference evidence="1 2" key="1">
    <citation type="submission" date="2017-08" db="EMBL/GenBank/DDBJ databases">
        <title>Infants hospitalized years apart are colonized by the same room-sourced microbial strains.</title>
        <authorList>
            <person name="Brooks B."/>
            <person name="Olm M.R."/>
            <person name="Firek B.A."/>
            <person name="Baker R."/>
            <person name="Thomas B.C."/>
            <person name="Morowitz M.J."/>
            <person name="Banfield J.F."/>
        </authorList>
    </citation>
    <scope>NUCLEOTIDE SEQUENCE [LARGE SCALE GENOMIC DNA]</scope>
    <source>
        <strain evidence="1">S2_005_002_R2_29</strain>
    </source>
</reference>
<accession>A0A2W5PU05</accession>
<evidence type="ECO:0008006" key="3">
    <source>
        <dbReference type="Google" id="ProtNLM"/>
    </source>
</evidence>
<evidence type="ECO:0000313" key="2">
    <source>
        <dbReference type="Proteomes" id="UP000249417"/>
    </source>
</evidence>
<dbReference type="AlphaFoldDB" id="A0A2W5PU05"/>
<organism evidence="1 2">
    <name type="scientific">Micavibrio aeruginosavorus</name>
    <dbReference type="NCBI Taxonomy" id="349221"/>
    <lineage>
        <taxon>Bacteria</taxon>
        <taxon>Pseudomonadati</taxon>
        <taxon>Bdellovibrionota</taxon>
        <taxon>Bdellovibrionia</taxon>
        <taxon>Bdellovibrionales</taxon>
        <taxon>Pseudobdellovibrionaceae</taxon>
        <taxon>Micavibrio</taxon>
    </lineage>
</organism>
<proteinExistence type="predicted"/>
<protein>
    <recommendedName>
        <fullName evidence="3">SseB protein N-terminal domain-containing protein</fullName>
    </recommendedName>
</protein>
<sequence length="133" mass="15129">MPLKTKLQEAVEDALTQKDIGLILPALRAAQFYAVCTYEEGVPVIWFMPSPADSSRFVMTVSEDKQWLEEAFAQNPLRPHMDFRPLDGSGILEIGFEENVEAYVLFGTDVFKISRNYFEHWAKNMPEESGSHA</sequence>
<name>A0A2W5PU05_9BACT</name>
<dbReference type="EMBL" id="QFQB01000006">
    <property type="protein sequence ID" value="PZQ48247.1"/>
    <property type="molecule type" value="Genomic_DNA"/>
</dbReference>
<evidence type="ECO:0000313" key="1">
    <source>
        <dbReference type="EMBL" id="PZQ48247.1"/>
    </source>
</evidence>